<dbReference type="EMBL" id="JOJR01000451">
    <property type="protein sequence ID" value="RCN37668.1"/>
    <property type="molecule type" value="Genomic_DNA"/>
</dbReference>
<accession>A0A368G1U6</accession>
<comment type="caution">
    <text evidence="3">The sequence shown here is derived from an EMBL/GenBank/DDBJ whole genome shotgun (WGS) entry which is preliminary data.</text>
</comment>
<organism evidence="3 4">
    <name type="scientific">Ancylostoma caninum</name>
    <name type="common">Dog hookworm</name>
    <dbReference type="NCBI Taxonomy" id="29170"/>
    <lineage>
        <taxon>Eukaryota</taxon>
        <taxon>Metazoa</taxon>
        <taxon>Ecdysozoa</taxon>
        <taxon>Nematoda</taxon>
        <taxon>Chromadorea</taxon>
        <taxon>Rhabditida</taxon>
        <taxon>Rhabditina</taxon>
        <taxon>Rhabditomorpha</taxon>
        <taxon>Strongyloidea</taxon>
        <taxon>Ancylostomatidae</taxon>
        <taxon>Ancylostomatinae</taxon>
        <taxon>Ancylostoma</taxon>
    </lineage>
</organism>
<proteinExistence type="predicted"/>
<protein>
    <submittedName>
        <fullName evidence="3">Uncharacterized protein</fullName>
    </submittedName>
</protein>
<sequence>MKFLLAIVVSCVIAAVVARPQHKKGGKPTPLPHPRSGTEGPNGGAHGTHKPSSSESGSNEEGHHHGHHDNCHPDFTDMPFESTPGPFIPDITDYTSFPEGSIEPDTDFPIVMTGATESADFPEDFTDGASYLGTVSY</sequence>
<reference evidence="3 4" key="1">
    <citation type="submission" date="2014-10" db="EMBL/GenBank/DDBJ databases">
        <title>Draft genome of the hookworm Ancylostoma caninum.</title>
        <authorList>
            <person name="Mitreva M."/>
        </authorList>
    </citation>
    <scope>NUCLEOTIDE SEQUENCE [LARGE SCALE GENOMIC DNA]</scope>
    <source>
        <strain evidence="3 4">Baltimore</strain>
    </source>
</reference>
<name>A0A368G1U6_ANCCA</name>
<dbReference type="AlphaFoldDB" id="A0A368G1U6"/>
<evidence type="ECO:0000313" key="4">
    <source>
        <dbReference type="Proteomes" id="UP000252519"/>
    </source>
</evidence>
<evidence type="ECO:0000313" key="3">
    <source>
        <dbReference type="EMBL" id="RCN37668.1"/>
    </source>
</evidence>
<gene>
    <name evidence="3" type="ORF">ANCCAN_16418</name>
</gene>
<keyword evidence="2" id="KW-0732">Signal</keyword>
<feature type="compositionally biased region" description="Basic and acidic residues" evidence="1">
    <location>
        <begin position="60"/>
        <end position="75"/>
    </location>
</feature>
<evidence type="ECO:0000256" key="1">
    <source>
        <dbReference type="SAM" id="MobiDB-lite"/>
    </source>
</evidence>
<evidence type="ECO:0000256" key="2">
    <source>
        <dbReference type="SAM" id="SignalP"/>
    </source>
</evidence>
<feature type="chain" id="PRO_5016628462" evidence="2">
    <location>
        <begin position="19"/>
        <end position="137"/>
    </location>
</feature>
<keyword evidence="4" id="KW-1185">Reference proteome</keyword>
<dbReference type="Proteomes" id="UP000252519">
    <property type="component" value="Unassembled WGS sequence"/>
</dbReference>
<feature type="signal peptide" evidence="2">
    <location>
        <begin position="1"/>
        <end position="18"/>
    </location>
</feature>
<feature type="region of interest" description="Disordered" evidence="1">
    <location>
        <begin position="21"/>
        <end position="109"/>
    </location>
</feature>